<dbReference type="RefSeq" id="XP_001889805.1">
    <property type="nucleotide sequence ID" value="XM_001889770.1"/>
</dbReference>
<dbReference type="Proteomes" id="UP000001194">
    <property type="component" value="Unassembled WGS sequence"/>
</dbReference>
<protein>
    <submittedName>
        <fullName evidence="1">Predicted protein</fullName>
    </submittedName>
</protein>
<evidence type="ECO:0000313" key="2">
    <source>
        <dbReference type="Proteomes" id="UP000001194"/>
    </source>
</evidence>
<name>B0E0T1_LACBS</name>
<dbReference type="HOGENOM" id="CLU_3069108_0_0_1"/>
<reference evidence="1 2" key="1">
    <citation type="journal article" date="2008" name="Nature">
        <title>The genome of Laccaria bicolor provides insights into mycorrhizal symbiosis.</title>
        <authorList>
            <person name="Martin F."/>
            <person name="Aerts A."/>
            <person name="Ahren D."/>
            <person name="Brun A."/>
            <person name="Danchin E.G.J."/>
            <person name="Duchaussoy F."/>
            <person name="Gibon J."/>
            <person name="Kohler A."/>
            <person name="Lindquist E."/>
            <person name="Pereda V."/>
            <person name="Salamov A."/>
            <person name="Shapiro H.J."/>
            <person name="Wuyts J."/>
            <person name="Blaudez D."/>
            <person name="Buee M."/>
            <person name="Brokstein P."/>
            <person name="Canbaeck B."/>
            <person name="Cohen D."/>
            <person name="Courty P.E."/>
            <person name="Coutinho P.M."/>
            <person name="Delaruelle C."/>
            <person name="Detter J.C."/>
            <person name="Deveau A."/>
            <person name="DiFazio S."/>
            <person name="Duplessis S."/>
            <person name="Fraissinet-Tachet L."/>
            <person name="Lucic E."/>
            <person name="Frey-Klett P."/>
            <person name="Fourrey C."/>
            <person name="Feussner I."/>
            <person name="Gay G."/>
            <person name="Grimwood J."/>
            <person name="Hoegger P.J."/>
            <person name="Jain P."/>
            <person name="Kilaru S."/>
            <person name="Labbe J."/>
            <person name="Lin Y.C."/>
            <person name="Legue V."/>
            <person name="Le Tacon F."/>
            <person name="Marmeisse R."/>
            <person name="Melayah D."/>
            <person name="Montanini B."/>
            <person name="Muratet M."/>
            <person name="Nehls U."/>
            <person name="Niculita-Hirzel H."/>
            <person name="Oudot-Le Secq M.P."/>
            <person name="Peter M."/>
            <person name="Quesneville H."/>
            <person name="Rajashekar B."/>
            <person name="Reich M."/>
            <person name="Rouhier N."/>
            <person name="Schmutz J."/>
            <person name="Yin T."/>
            <person name="Chalot M."/>
            <person name="Henrissat B."/>
            <person name="Kuees U."/>
            <person name="Lucas S."/>
            <person name="Van de Peer Y."/>
            <person name="Podila G.K."/>
            <person name="Polle A."/>
            <person name="Pukkila P.J."/>
            <person name="Richardson P.M."/>
            <person name="Rouze P."/>
            <person name="Sanders I.R."/>
            <person name="Stajich J.E."/>
            <person name="Tunlid A."/>
            <person name="Tuskan G."/>
            <person name="Grigoriev I.V."/>
        </authorList>
    </citation>
    <scope>NUCLEOTIDE SEQUENCE [LARGE SCALE GENOMIC DNA]</scope>
    <source>
        <strain evidence="2">S238N-H82 / ATCC MYA-4686</strain>
    </source>
</reference>
<gene>
    <name evidence="1" type="ORF">LACBIDRAFT_316359</name>
</gene>
<dbReference type="AlphaFoldDB" id="B0E0T1"/>
<keyword evidence="2" id="KW-1185">Reference proteome</keyword>
<dbReference type="KEGG" id="lbc:LACBIDRAFT_316359"/>
<organism evidence="2">
    <name type="scientific">Laccaria bicolor (strain S238N-H82 / ATCC MYA-4686)</name>
    <name type="common">Bicoloured deceiver</name>
    <name type="synonym">Laccaria laccata var. bicolor</name>
    <dbReference type="NCBI Taxonomy" id="486041"/>
    <lineage>
        <taxon>Eukaryota</taxon>
        <taxon>Fungi</taxon>
        <taxon>Dikarya</taxon>
        <taxon>Basidiomycota</taxon>
        <taxon>Agaricomycotina</taxon>
        <taxon>Agaricomycetes</taxon>
        <taxon>Agaricomycetidae</taxon>
        <taxon>Agaricales</taxon>
        <taxon>Agaricineae</taxon>
        <taxon>Hydnangiaceae</taxon>
        <taxon>Laccaria</taxon>
    </lineage>
</organism>
<accession>B0E0T1</accession>
<evidence type="ECO:0000313" key="1">
    <source>
        <dbReference type="EMBL" id="EDQ99581.1"/>
    </source>
</evidence>
<dbReference type="EMBL" id="DS547162">
    <property type="protein sequence ID" value="EDQ99581.1"/>
    <property type="molecule type" value="Genomic_DNA"/>
</dbReference>
<dbReference type="InParanoid" id="B0E0T1"/>
<dbReference type="GeneID" id="6085448"/>
<proteinExistence type="predicted"/>
<sequence>MLHEFNIKTYKFPLPVPTKVGDIHLSPTSRARRDISILSGSYTKMHLKHSFNN</sequence>